<comment type="cofactor">
    <cofactor evidence="1 4">
        <name>Mg(2+)</name>
        <dbReference type="ChEBI" id="CHEBI:18420"/>
    </cofactor>
</comment>
<proteinExistence type="inferred from homology"/>
<dbReference type="Pfam" id="PF19086">
    <property type="entry name" value="Terpene_syn_C_2"/>
    <property type="match status" value="1"/>
</dbReference>
<keyword evidence="6" id="KW-1185">Reference proteome</keyword>
<keyword evidence="4" id="KW-0479">Metal-binding</keyword>
<gene>
    <name evidence="5" type="ORF">Daesc_002175</name>
</gene>
<evidence type="ECO:0000313" key="6">
    <source>
        <dbReference type="Proteomes" id="UP001369815"/>
    </source>
</evidence>
<dbReference type="InterPro" id="IPR008949">
    <property type="entry name" value="Isoprenoid_synthase_dom_sf"/>
</dbReference>
<dbReference type="Gene3D" id="1.10.600.10">
    <property type="entry name" value="Farnesyl Diphosphate Synthase"/>
    <property type="match status" value="1"/>
</dbReference>
<dbReference type="Proteomes" id="UP001369815">
    <property type="component" value="Unassembled WGS sequence"/>
</dbReference>
<dbReference type="EMBL" id="JBANMG010000002">
    <property type="protein sequence ID" value="KAK6956893.1"/>
    <property type="molecule type" value="Genomic_DNA"/>
</dbReference>
<evidence type="ECO:0000256" key="2">
    <source>
        <dbReference type="ARBA" id="ARBA00006333"/>
    </source>
</evidence>
<dbReference type="PANTHER" id="PTHR35201">
    <property type="entry name" value="TERPENE SYNTHASE"/>
    <property type="match status" value="1"/>
</dbReference>
<evidence type="ECO:0000256" key="3">
    <source>
        <dbReference type="ARBA" id="ARBA00022842"/>
    </source>
</evidence>
<dbReference type="PANTHER" id="PTHR35201:SF4">
    <property type="entry name" value="BETA-PINACENE SYNTHASE-RELATED"/>
    <property type="match status" value="1"/>
</dbReference>
<dbReference type="SUPFAM" id="SSF48576">
    <property type="entry name" value="Terpenoid synthases"/>
    <property type="match status" value="1"/>
</dbReference>
<evidence type="ECO:0000256" key="1">
    <source>
        <dbReference type="ARBA" id="ARBA00001946"/>
    </source>
</evidence>
<dbReference type="GO" id="GO:0010333">
    <property type="term" value="F:terpene synthase activity"/>
    <property type="evidence" value="ECO:0007669"/>
    <property type="project" value="InterPro"/>
</dbReference>
<reference evidence="5 6" key="1">
    <citation type="journal article" date="2024" name="Front Chem Biol">
        <title>Unveiling the potential of Daldinia eschscholtzii MFLUCC 19-0629 through bioactivity and bioinformatics studies for enhanced sustainable agriculture production.</title>
        <authorList>
            <person name="Brooks S."/>
            <person name="Weaver J.A."/>
            <person name="Klomchit A."/>
            <person name="Alharthi S.A."/>
            <person name="Onlamun T."/>
            <person name="Nurani R."/>
            <person name="Vong T.K."/>
            <person name="Alberti F."/>
            <person name="Greco C."/>
        </authorList>
    </citation>
    <scope>NUCLEOTIDE SEQUENCE [LARGE SCALE GENOMIC DNA]</scope>
    <source>
        <strain evidence="5">MFLUCC 19-0629</strain>
    </source>
</reference>
<protein>
    <recommendedName>
        <fullName evidence="4">Terpene synthase</fullName>
        <ecNumber evidence="4">4.2.3.-</ecNumber>
    </recommendedName>
</protein>
<dbReference type="AlphaFoldDB" id="A0AAX6MWT4"/>
<comment type="caution">
    <text evidence="5">The sequence shown here is derived from an EMBL/GenBank/DDBJ whole genome shotgun (WGS) entry which is preliminary data.</text>
</comment>
<sequence>MAVEVQQAPSAVKDTAPLFKTERDNIVNRVLNQKLRLPNVMSLTPGFWFHEIQPELDEVNSEIDKWLPSVDVAEEKKAKHCSRGNYALLAAVTYPRCKKEKLLTIAKFLYWIFFWDDEIDTGGDLTEDREATLQCCKETNEFIEDCFAAIPNYTPPPNIRGTISMLYPILKECREGLGPVSNARLQSELHAFINGVGKQQQVRQESLLPDPWYHFQIRSNDVGALPCITLTEYAMEFELPEYVRRHEAMEVIIDECVKLTTLLNDVLSFQKEFRVSQLENIVFLFMNKYNITLQAAIDKTLELIREHYNICMEAEKRLPWSKEDKKLNENIQEYVKGCHLVPAGMVDWR</sequence>
<keyword evidence="3 4" id="KW-0460">Magnesium</keyword>
<name>A0AAX6MWT4_9PEZI</name>
<dbReference type="InterPro" id="IPR034686">
    <property type="entry name" value="Terpene_cyclase-like_2"/>
</dbReference>
<evidence type="ECO:0000256" key="4">
    <source>
        <dbReference type="RuleBase" id="RU366034"/>
    </source>
</evidence>
<organism evidence="5 6">
    <name type="scientific">Daldinia eschscholtzii</name>
    <dbReference type="NCBI Taxonomy" id="292717"/>
    <lineage>
        <taxon>Eukaryota</taxon>
        <taxon>Fungi</taxon>
        <taxon>Dikarya</taxon>
        <taxon>Ascomycota</taxon>
        <taxon>Pezizomycotina</taxon>
        <taxon>Sordariomycetes</taxon>
        <taxon>Xylariomycetidae</taxon>
        <taxon>Xylariales</taxon>
        <taxon>Hypoxylaceae</taxon>
        <taxon>Daldinia</taxon>
    </lineage>
</organism>
<evidence type="ECO:0000313" key="5">
    <source>
        <dbReference type="EMBL" id="KAK6956893.1"/>
    </source>
</evidence>
<accession>A0AAX6MWT4</accession>
<comment type="similarity">
    <text evidence="2 4">Belongs to the terpene synthase family.</text>
</comment>
<keyword evidence="4" id="KW-0456">Lyase</keyword>
<dbReference type="EC" id="4.2.3.-" evidence="4"/>
<dbReference type="GO" id="GO:0046872">
    <property type="term" value="F:metal ion binding"/>
    <property type="evidence" value="ECO:0007669"/>
    <property type="project" value="UniProtKB-KW"/>
</dbReference>
<dbReference type="GO" id="GO:0008299">
    <property type="term" value="P:isoprenoid biosynthetic process"/>
    <property type="evidence" value="ECO:0007669"/>
    <property type="project" value="UniProtKB-ARBA"/>
</dbReference>